<dbReference type="Gene3D" id="3.90.1170.50">
    <property type="entry name" value="Aldehyde oxidase/xanthine dehydrogenase, a/b hammerhead"/>
    <property type="match status" value="1"/>
</dbReference>
<dbReference type="InterPro" id="IPR037165">
    <property type="entry name" value="AldOxase/xan_DH_Mopterin-bd_sf"/>
</dbReference>
<dbReference type="InterPro" id="IPR036856">
    <property type="entry name" value="Ald_Oxase/Xan_DH_a/b_sf"/>
</dbReference>
<dbReference type="AlphaFoldDB" id="A0A1W6LA76"/>
<dbReference type="InterPro" id="IPR008274">
    <property type="entry name" value="AldOxase/xan_DH_MoCoBD1"/>
</dbReference>
<dbReference type="SUPFAM" id="SSF54665">
    <property type="entry name" value="CO dehydrogenase molybdoprotein N-domain-like"/>
    <property type="match status" value="1"/>
</dbReference>
<dbReference type="GO" id="GO:0005506">
    <property type="term" value="F:iron ion binding"/>
    <property type="evidence" value="ECO:0007669"/>
    <property type="project" value="InterPro"/>
</dbReference>
<dbReference type="Gene3D" id="3.30.365.10">
    <property type="entry name" value="Aldehyde oxidase/xanthine dehydrogenase, molybdopterin binding domain"/>
    <property type="match status" value="5"/>
</dbReference>
<sequence length="753" mass="78906">MTPHQLRSHAELSAATPPRPDAAAKLAGRPGYPTDHIAPGQLHGAILGSPHPHARIVSIDTTEAAAMPGVVAIVTAADIPGTTHYGLRVVDRPVLCHDKVRCIADPVAAVAATTRELADAALARIRVVYEPLPLVDDAEAALAPGAPPVHERGNLLHATRHQRGDLDAAKRLGLHVVDTTYESPRQMHAFLETEGGVAEPDGAGGWVVRFGCHNPERDRQVIAAMLAVPAGRVRVIGTPVGGSYGGKDELTVQPIAALLAWKTGRAVRLHLRRGESTDLGVKRHAMRIRMRTSCDAAGRLRSHETWVLADTGAYATHGPEVLDAAQEHAVGPYRHDAVAIDARLAYTNNGIAGAFRGFGAVQVQFALEQQMDRLARACGSDPAAFRALNLAAPDAPGPLGQVVAPFDGPARALDVVSRYPLWTGPRTWTDGRWRRGVGLALVHRSDGFGRGGPNSSRIDLALGADGRIELRAGFTELGQNLVGAIQALAARHLGCAASDVHPVLGDSARTPDSGPVAASRATTLVWRALEARGAQWRETLLTLAAARLGEPAGPLRFGAGGLWDRSGLRWPWTTVAAILGPDAPVAEIELTAEETPSAIESAHFVFGACAALCQVAVDTWTGAVRVERLVIAAALGPVASPAGFLGQMEGGALMGIGLATTEHLPMTGGRYGARNLDTYLVPTLADSPALEVIAVENVPDGDTVGPRGAGEIGVNIATPAVANAIATALSMPVERLPVRPDDVLDFLERAPCP</sequence>
<dbReference type="STRING" id="946333.A4W93_14845"/>
<dbReference type="PANTHER" id="PTHR11908:SF157">
    <property type="entry name" value="XANTHINE DEHYDROGENASE SUBUNIT D-RELATED"/>
    <property type="match status" value="1"/>
</dbReference>
<dbReference type="PANTHER" id="PTHR11908">
    <property type="entry name" value="XANTHINE DEHYDROGENASE"/>
    <property type="match status" value="1"/>
</dbReference>
<dbReference type="KEGG" id="rgu:A4W93_14845"/>
<dbReference type="SUPFAM" id="SSF56003">
    <property type="entry name" value="Molybdenum cofactor-binding domain"/>
    <property type="match status" value="1"/>
</dbReference>
<keyword evidence="2" id="KW-1185">Reference proteome</keyword>
<name>A0A1W6LA76_9BURK</name>
<dbReference type="Pfam" id="PF20256">
    <property type="entry name" value="MoCoBD_2"/>
    <property type="match status" value="1"/>
</dbReference>
<dbReference type="InterPro" id="IPR046867">
    <property type="entry name" value="AldOxase/xan_DH_MoCoBD2"/>
</dbReference>
<dbReference type="Pfam" id="PF01315">
    <property type="entry name" value="Ald_Xan_dh_C"/>
    <property type="match status" value="1"/>
</dbReference>
<reference evidence="1 2" key="1">
    <citation type="submission" date="2016-04" db="EMBL/GenBank/DDBJ databases">
        <title>Complete genome sequence of natural rubber-degrading, novel Gram-negative bacterium, Rhizobacter gummiphilus strain NS21.</title>
        <authorList>
            <person name="Tabata M."/>
            <person name="Kasai D."/>
            <person name="Fukuda M."/>
        </authorList>
    </citation>
    <scope>NUCLEOTIDE SEQUENCE [LARGE SCALE GENOMIC DNA]</scope>
    <source>
        <strain evidence="1 2">NS21</strain>
    </source>
</reference>
<accession>A0A1W6LA76</accession>
<dbReference type="Pfam" id="PF02738">
    <property type="entry name" value="MoCoBD_1"/>
    <property type="match status" value="1"/>
</dbReference>
<evidence type="ECO:0000313" key="1">
    <source>
        <dbReference type="EMBL" id="ARN21068.1"/>
    </source>
</evidence>
<dbReference type="OrthoDB" id="221297at2"/>
<dbReference type="RefSeq" id="WP_085751348.1">
    <property type="nucleotide sequence ID" value="NZ_BSPR01000004.1"/>
</dbReference>
<dbReference type="SMART" id="SM01008">
    <property type="entry name" value="Ald_Xan_dh_C"/>
    <property type="match status" value="1"/>
</dbReference>
<dbReference type="Proteomes" id="UP000193427">
    <property type="component" value="Chromosome"/>
</dbReference>
<proteinExistence type="predicted"/>
<dbReference type="EMBL" id="CP015118">
    <property type="protein sequence ID" value="ARN21068.1"/>
    <property type="molecule type" value="Genomic_DNA"/>
</dbReference>
<protein>
    <submittedName>
        <fullName evidence="1">Aldehyde oxidase</fullName>
    </submittedName>
</protein>
<dbReference type="GO" id="GO:0016491">
    <property type="term" value="F:oxidoreductase activity"/>
    <property type="evidence" value="ECO:0007669"/>
    <property type="project" value="InterPro"/>
</dbReference>
<evidence type="ECO:0000313" key="2">
    <source>
        <dbReference type="Proteomes" id="UP000193427"/>
    </source>
</evidence>
<organism evidence="1 2">
    <name type="scientific">Piscinibacter gummiphilus</name>
    <dbReference type="NCBI Taxonomy" id="946333"/>
    <lineage>
        <taxon>Bacteria</taxon>
        <taxon>Pseudomonadati</taxon>
        <taxon>Pseudomonadota</taxon>
        <taxon>Betaproteobacteria</taxon>
        <taxon>Burkholderiales</taxon>
        <taxon>Sphaerotilaceae</taxon>
        <taxon>Piscinibacter</taxon>
    </lineage>
</organism>
<gene>
    <name evidence="1" type="ORF">A4W93_14845</name>
</gene>
<dbReference type="InterPro" id="IPR000674">
    <property type="entry name" value="Ald_Oxase/Xan_DH_a/b"/>
</dbReference>
<dbReference type="InterPro" id="IPR016208">
    <property type="entry name" value="Ald_Oxase/xanthine_DH-like"/>
</dbReference>